<dbReference type="STRING" id="235985.SAMN05414137_123104"/>
<dbReference type="Proteomes" id="UP000183015">
    <property type="component" value="Unassembled WGS sequence"/>
</dbReference>
<dbReference type="AlphaFoldDB" id="A0A1H7XCL7"/>
<dbReference type="eggNOG" id="ENOG5033VB1">
    <property type="taxonomic scope" value="Bacteria"/>
</dbReference>
<dbReference type="EMBL" id="FOAZ01000023">
    <property type="protein sequence ID" value="SEM31405.1"/>
    <property type="molecule type" value="Genomic_DNA"/>
</dbReference>
<evidence type="ECO:0000313" key="2">
    <source>
        <dbReference type="Proteomes" id="UP000183015"/>
    </source>
</evidence>
<dbReference type="RefSeq" id="WP_042458256.1">
    <property type="nucleotide sequence ID" value="NZ_BBPN01000051.1"/>
</dbReference>
<proteinExistence type="predicted"/>
<organism evidence="1 2">
    <name type="scientific">Streptacidiphilus jiangxiensis</name>
    <dbReference type="NCBI Taxonomy" id="235985"/>
    <lineage>
        <taxon>Bacteria</taxon>
        <taxon>Bacillati</taxon>
        <taxon>Actinomycetota</taxon>
        <taxon>Actinomycetes</taxon>
        <taxon>Kitasatosporales</taxon>
        <taxon>Streptomycetaceae</taxon>
        <taxon>Streptacidiphilus</taxon>
    </lineage>
</organism>
<keyword evidence="2" id="KW-1185">Reference proteome</keyword>
<sequence length="258" mass="28542">MRDWDSLTLAEQTLLRGGARNALPAWSPEHYSTARRWAGCADAPLRSITVEEAERLAAELRPVALDLHDRGELFVAEATGKPPFHLHDRLPPADQRAFLADPDNWRLAPTQKRRTVLDVDPALSEHLTSFVDRLPAEGHPTFGPAEERLLVCAFEYSGWLTGAYGIWPDPPQDLDAAARLAFVDDQLAPLLPLVRNGWIEVRHVTATDSTEYTVIPADRLREAAADPSIRYEGDAWGIGLTCCLTLAGVAAWRSPRQA</sequence>
<accession>A0A1H7XCL7</accession>
<dbReference type="OrthoDB" id="4067342at2"/>
<protein>
    <submittedName>
        <fullName evidence="1">Uncharacterized protein</fullName>
    </submittedName>
</protein>
<reference evidence="2" key="1">
    <citation type="submission" date="2016-10" db="EMBL/GenBank/DDBJ databases">
        <authorList>
            <person name="Varghese N."/>
        </authorList>
    </citation>
    <scope>NUCLEOTIDE SEQUENCE [LARGE SCALE GENOMIC DNA]</scope>
    <source>
        <strain evidence="2">DSM 45096 / BCRC 16803 / CGMCC 4.1857 / CIP 109030 / JCM 12277 / KCTC 19219 / NBRC 100920 / 33214</strain>
    </source>
</reference>
<gene>
    <name evidence="1" type="ORF">SAMN05414137_123104</name>
</gene>
<evidence type="ECO:0000313" key="1">
    <source>
        <dbReference type="EMBL" id="SEM31405.1"/>
    </source>
</evidence>
<name>A0A1H7XCL7_STRJI</name>